<dbReference type="EMBL" id="LWDX02057598">
    <property type="protein sequence ID" value="OEL18147.1"/>
    <property type="molecule type" value="Genomic_DNA"/>
</dbReference>
<dbReference type="PROSITE" id="PS50097">
    <property type="entry name" value="BTB"/>
    <property type="match status" value="1"/>
</dbReference>
<dbReference type="STRING" id="888268.A0A1E5UZ73"/>
<dbReference type="InterPro" id="IPR056423">
    <property type="entry name" value="BACK_BPM_SPOP"/>
</dbReference>
<evidence type="ECO:0000259" key="3">
    <source>
        <dbReference type="PROSITE" id="PS50097"/>
    </source>
</evidence>
<dbReference type="SMART" id="SM00225">
    <property type="entry name" value="BTB"/>
    <property type="match status" value="1"/>
</dbReference>
<reference evidence="4 5" key="1">
    <citation type="submission" date="2016-09" db="EMBL/GenBank/DDBJ databases">
        <title>The draft genome of Dichanthelium oligosanthes: A C3 panicoid grass species.</title>
        <authorList>
            <person name="Studer A.J."/>
            <person name="Schnable J.C."/>
            <person name="Brutnell T.P."/>
        </authorList>
    </citation>
    <scope>NUCLEOTIDE SEQUENCE [LARGE SCALE GENOMIC DNA]</scope>
    <source>
        <strain evidence="5">cv. Kellogg 1175</strain>
        <tissue evidence="4">Leaf</tissue>
    </source>
</reference>
<comment type="similarity">
    <text evidence="2">Belongs to the Tdpoz family.</text>
</comment>
<evidence type="ECO:0000256" key="2">
    <source>
        <dbReference type="ARBA" id="ARBA00010846"/>
    </source>
</evidence>
<evidence type="ECO:0000313" key="4">
    <source>
        <dbReference type="EMBL" id="OEL18147.1"/>
    </source>
</evidence>
<keyword evidence="5" id="KW-1185">Reference proteome</keyword>
<dbReference type="InterPro" id="IPR045005">
    <property type="entry name" value="BPM1-6"/>
</dbReference>
<dbReference type="GO" id="GO:0016567">
    <property type="term" value="P:protein ubiquitination"/>
    <property type="evidence" value="ECO:0007669"/>
    <property type="project" value="InterPro"/>
</dbReference>
<dbReference type="AlphaFoldDB" id="A0A1E5UZ73"/>
<dbReference type="Pfam" id="PF00651">
    <property type="entry name" value="BTB"/>
    <property type="match status" value="1"/>
</dbReference>
<dbReference type="PANTHER" id="PTHR26379:SF287">
    <property type="entry name" value="BTB DOMAIN-CONTAINING PROTEIN"/>
    <property type="match status" value="1"/>
</dbReference>
<organism evidence="4 5">
    <name type="scientific">Dichanthelium oligosanthes</name>
    <dbReference type="NCBI Taxonomy" id="888268"/>
    <lineage>
        <taxon>Eukaryota</taxon>
        <taxon>Viridiplantae</taxon>
        <taxon>Streptophyta</taxon>
        <taxon>Embryophyta</taxon>
        <taxon>Tracheophyta</taxon>
        <taxon>Spermatophyta</taxon>
        <taxon>Magnoliopsida</taxon>
        <taxon>Liliopsida</taxon>
        <taxon>Poales</taxon>
        <taxon>Poaceae</taxon>
        <taxon>PACMAD clade</taxon>
        <taxon>Panicoideae</taxon>
        <taxon>Panicodae</taxon>
        <taxon>Paniceae</taxon>
        <taxon>Dichantheliinae</taxon>
        <taxon>Dichanthelium</taxon>
    </lineage>
</organism>
<evidence type="ECO:0000313" key="5">
    <source>
        <dbReference type="Proteomes" id="UP000095767"/>
    </source>
</evidence>
<dbReference type="Gene3D" id="3.30.710.10">
    <property type="entry name" value="Potassium Channel Kv1.1, Chain A"/>
    <property type="match status" value="1"/>
</dbReference>
<dbReference type="Proteomes" id="UP000095767">
    <property type="component" value="Unassembled WGS sequence"/>
</dbReference>
<proteinExistence type="inferred from homology"/>
<dbReference type="Pfam" id="PF24570">
    <property type="entry name" value="BACK_BPM_SPOP"/>
    <property type="match status" value="1"/>
</dbReference>
<comment type="pathway">
    <text evidence="1">Protein modification; protein ubiquitination.</text>
</comment>
<feature type="domain" description="BTB" evidence="3">
    <location>
        <begin position="15"/>
        <end position="83"/>
    </location>
</feature>
<sequence length="183" mass="20060">MGAHLGRLLDSGDGSDVSFVVDGETFPAHRAVLAARSPVFKAQLLGSMAEAAMPSITLRDDIAAATFKIMLRFMYTDALPGDEELGDSPTEMLHDLLAKADLYALERLKILCARKLRDGLAVDTVAATLATAEMFNCPELKKKCFAFFAEEENLKKAELTDDFVELRKKFPSILDELNEKMGA</sequence>
<comment type="caution">
    <text evidence="4">The sequence shown here is derived from an EMBL/GenBank/DDBJ whole genome shotgun (WGS) entry which is preliminary data.</text>
</comment>
<dbReference type="InterPro" id="IPR011333">
    <property type="entry name" value="SKP1/BTB/POZ_sf"/>
</dbReference>
<dbReference type="PANTHER" id="PTHR26379">
    <property type="entry name" value="BTB/POZ AND MATH DOMAIN-CONTAINING PROTEIN 1"/>
    <property type="match status" value="1"/>
</dbReference>
<dbReference type="SUPFAM" id="SSF54695">
    <property type="entry name" value="POZ domain"/>
    <property type="match status" value="1"/>
</dbReference>
<dbReference type="Gene3D" id="1.25.40.420">
    <property type="match status" value="1"/>
</dbReference>
<dbReference type="OrthoDB" id="413675at2759"/>
<protein>
    <submittedName>
        <fullName evidence="4">BTB/POZ and MATH domain-containing protein 1</fullName>
    </submittedName>
</protein>
<evidence type="ECO:0000256" key="1">
    <source>
        <dbReference type="ARBA" id="ARBA00004906"/>
    </source>
</evidence>
<dbReference type="InterPro" id="IPR000210">
    <property type="entry name" value="BTB/POZ_dom"/>
</dbReference>
<name>A0A1E5UZ73_9POAL</name>
<accession>A0A1E5UZ73</accession>
<gene>
    <name evidence="4" type="ORF">BAE44_0020835</name>
</gene>